<gene>
    <name evidence="2" type="ORF">R3P38DRAFT_2854572</name>
</gene>
<feature type="chain" id="PRO_5043855461" evidence="1">
    <location>
        <begin position="21"/>
        <end position="350"/>
    </location>
</feature>
<comment type="caution">
    <text evidence="2">The sequence shown here is derived from an EMBL/GenBank/DDBJ whole genome shotgun (WGS) entry which is preliminary data.</text>
</comment>
<evidence type="ECO:0000313" key="2">
    <source>
        <dbReference type="EMBL" id="KAK7054092.1"/>
    </source>
</evidence>
<dbReference type="EMBL" id="JAWWNJ010000006">
    <property type="protein sequence ID" value="KAK7054092.1"/>
    <property type="molecule type" value="Genomic_DNA"/>
</dbReference>
<feature type="non-terminal residue" evidence="2">
    <location>
        <position position="1"/>
    </location>
</feature>
<accession>A0AAW0DR70</accession>
<sequence length="350" mass="39323">PEDTIISDVALLLLTRVCSAWREIAISTPGLWQIFARAKKCPLSIRMCGKLVANDTFHIFMKELHLDWEDVETMDSLLPHGLDLTLLESLVINVPFDEDDDPAESTALAMFQNSPVLRIVRLSFAYTSFVVLPWQQVSEFRGQAYTVGACLEALRLMPNLLRCAFAAYELNAAEMTDGDENTVTSSHVLRLLTLPVLQTLIVERTDYFDADEFDLFLKRSSPPLRKLTVRPTEQTMLGSCDCAFIPLFFEAFSRHHHKLFPHLQRLAILDCSSSMAIETGDCSTIVEVLHLAAQPIAKRRNMSTKSAQLRSLRVTSVSGDSILPNDLAPFRILKEDGLDVCIESWSVSYL</sequence>
<keyword evidence="3" id="KW-1185">Reference proteome</keyword>
<dbReference type="Proteomes" id="UP001362999">
    <property type="component" value="Unassembled WGS sequence"/>
</dbReference>
<protein>
    <submittedName>
        <fullName evidence="2">F-box domain-containing protein</fullName>
    </submittedName>
</protein>
<reference evidence="2 3" key="1">
    <citation type="journal article" date="2024" name="J Genomics">
        <title>Draft genome sequencing and assembly of Favolaschia claudopus CIRM-BRFM 2984 isolated from oak limbs.</title>
        <authorList>
            <person name="Navarro D."/>
            <person name="Drula E."/>
            <person name="Chaduli D."/>
            <person name="Cazenave R."/>
            <person name="Ahrendt S."/>
            <person name="Wang J."/>
            <person name="Lipzen A."/>
            <person name="Daum C."/>
            <person name="Barry K."/>
            <person name="Grigoriev I.V."/>
            <person name="Favel A."/>
            <person name="Rosso M.N."/>
            <person name="Martin F."/>
        </authorList>
    </citation>
    <scope>NUCLEOTIDE SEQUENCE [LARGE SCALE GENOMIC DNA]</scope>
    <source>
        <strain evidence="2 3">CIRM-BRFM 2984</strain>
    </source>
</reference>
<evidence type="ECO:0000256" key="1">
    <source>
        <dbReference type="SAM" id="SignalP"/>
    </source>
</evidence>
<evidence type="ECO:0000313" key="3">
    <source>
        <dbReference type="Proteomes" id="UP001362999"/>
    </source>
</evidence>
<name>A0AAW0DR70_9AGAR</name>
<organism evidence="2 3">
    <name type="scientific">Favolaschia claudopus</name>
    <dbReference type="NCBI Taxonomy" id="2862362"/>
    <lineage>
        <taxon>Eukaryota</taxon>
        <taxon>Fungi</taxon>
        <taxon>Dikarya</taxon>
        <taxon>Basidiomycota</taxon>
        <taxon>Agaricomycotina</taxon>
        <taxon>Agaricomycetes</taxon>
        <taxon>Agaricomycetidae</taxon>
        <taxon>Agaricales</taxon>
        <taxon>Marasmiineae</taxon>
        <taxon>Mycenaceae</taxon>
        <taxon>Favolaschia</taxon>
    </lineage>
</organism>
<dbReference type="AlphaFoldDB" id="A0AAW0DR70"/>
<feature type="signal peptide" evidence="1">
    <location>
        <begin position="1"/>
        <end position="20"/>
    </location>
</feature>
<keyword evidence="1" id="KW-0732">Signal</keyword>
<proteinExistence type="predicted"/>